<dbReference type="PANTHER" id="PTHR45615:SF40">
    <property type="entry name" value="MYOSIN HEAVY CHAIN, NON-MUSCLE"/>
    <property type="match status" value="1"/>
</dbReference>
<feature type="coiled-coil region" evidence="1">
    <location>
        <begin position="875"/>
        <end position="1031"/>
    </location>
</feature>
<reference evidence="4 5" key="1">
    <citation type="journal article" date="2014" name="Genome Announc.">
        <title>Draft genome sequence of the pathogenic fungus Scedosporium apiospermum.</title>
        <authorList>
            <person name="Vandeputte P."/>
            <person name="Ghamrawi S."/>
            <person name="Rechenmann M."/>
            <person name="Iltis A."/>
            <person name="Giraud S."/>
            <person name="Fleury M."/>
            <person name="Thornton C."/>
            <person name="Delhaes L."/>
            <person name="Meyer W."/>
            <person name="Papon N."/>
            <person name="Bouchara J.P."/>
        </authorList>
    </citation>
    <scope>NUCLEOTIDE SEQUENCE [LARGE SCALE GENOMIC DNA]</scope>
    <source>
        <strain evidence="4 5">IHEM 14462</strain>
    </source>
</reference>
<feature type="domain" description="DUF7603" evidence="3">
    <location>
        <begin position="915"/>
        <end position="1023"/>
    </location>
</feature>
<proteinExistence type="predicted"/>
<dbReference type="EMBL" id="JOWA01000088">
    <property type="protein sequence ID" value="KEZ44606.1"/>
    <property type="molecule type" value="Genomic_DNA"/>
</dbReference>
<dbReference type="RefSeq" id="XP_016644405.1">
    <property type="nucleotide sequence ID" value="XM_016786399.1"/>
</dbReference>
<dbReference type="InterPro" id="IPR056023">
    <property type="entry name" value="DUF7603"/>
</dbReference>
<evidence type="ECO:0000256" key="1">
    <source>
        <dbReference type="SAM" id="Coils"/>
    </source>
</evidence>
<dbReference type="AlphaFoldDB" id="A0A084GB94"/>
<feature type="compositionally biased region" description="Low complexity" evidence="2">
    <location>
        <begin position="17"/>
        <end position="35"/>
    </location>
</feature>
<accession>A0A084GB94</accession>
<dbReference type="GeneID" id="27722718"/>
<organism evidence="4 5">
    <name type="scientific">Pseudallescheria apiosperma</name>
    <name type="common">Scedosporium apiospermum</name>
    <dbReference type="NCBI Taxonomy" id="563466"/>
    <lineage>
        <taxon>Eukaryota</taxon>
        <taxon>Fungi</taxon>
        <taxon>Dikarya</taxon>
        <taxon>Ascomycota</taxon>
        <taxon>Pezizomycotina</taxon>
        <taxon>Sordariomycetes</taxon>
        <taxon>Hypocreomycetidae</taxon>
        <taxon>Microascales</taxon>
        <taxon>Microascaceae</taxon>
        <taxon>Scedosporium</taxon>
    </lineage>
</organism>
<dbReference type="Pfam" id="PF24554">
    <property type="entry name" value="DUF7603"/>
    <property type="match status" value="1"/>
</dbReference>
<feature type="compositionally biased region" description="Low complexity" evidence="2">
    <location>
        <begin position="1059"/>
        <end position="1081"/>
    </location>
</feature>
<feature type="region of interest" description="Disordered" evidence="2">
    <location>
        <begin position="1055"/>
        <end position="1105"/>
    </location>
</feature>
<dbReference type="Proteomes" id="UP000028545">
    <property type="component" value="Unassembled WGS sequence"/>
</dbReference>
<feature type="region of interest" description="Disordered" evidence="2">
    <location>
        <begin position="207"/>
        <end position="241"/>
    </location>
</feature>
<comment type="caution">
    <text evidence="4">The sequence shown here is derived from an EMBL/GenBank/DDBJ whole genome shotgun (WGS) entry which is preliminary data.</text>
</comment>
<dbReference type="PANTHER" id="PTHR45615">
    <property type="entry name" value="MYOSIN HEAVY CHAIN, NON-MUSCLE"/>
    <property type="match status" value="1"/>
</dbReference>
<feature type="coiled-coil region" evidence="1">
    <location>
        <begin position="1105"/>
        <end position="1167"/>
    </location>
</feature>
<dbReference type="OMA" id="DQKWQCE"/>
<feature type="compositionally biased region" description="Polar residues" evidence="2">
    <location>
        <begin position="36"/>
        <end position="48"/>
    </location>
</feature>
<dbReference type="KEGG" id="sapo:SAPIO_CDS3646"/>
<feature type="region of interest" description="Disordered" evidence="2">
    <location>
        <begin position="95"/>
        <end position="123"/>
    </location>
</feature>
<keyword evidence="1" id="KW-0175">Coiled coil</keyword>
<evidence type="ECO:0000313" key="4">
    <source>
        <dbReference type="EMBL" id="KEZ44606.1"/>
    </source>
</evidence>
<feature type="compositionally biased region" description="Low complexity" evidence="2">
    <location>
        <begin position="327"/>
        <end position="337"/>
    </location>
</feature>
<feature type="coiled-coil region" evidence="1">
    <location>
        <begin position="665"/>
        <end position="692"/>
    </location>
</feature>
<feature type="compositionally biased region" description="Acidic residues" evidence="2">
    <location>
        <begin position="270"/>
        <end position="281"/>
    </location>
</feature>
<feature type="region of interest" description="Disordered" evidence="2">
    <location>
        <begin position="1"/>
        <end position="69"/>
    </location>
</feature>
<protein>
    <recommendedName>
        <fullName evidence="3">DUF7603 domain-containing protein</fullName>
    </recommendedName>
</protein>
<dbReference type="GO" id="GO:0000146">
    <property type="term" value="F:microfilament motor activity"/>
    <property type="evidence" value="ECO:0007669"/>
    <property type="project" value="TreeGrafter"/>
</dbReference>
<feature type="region of interest" description="Disordered" evidence="2">
    <location>
        <begin position="327"/>
        <end position="367"/>
    </location>
</feature>
<feature type="coiled-coil region" evidence="1">
    <location>
        <begin position="524"/>
        <end position="639"/>
    </location>
</feature>
<feature type="coiled-coil region" evidence="1">
    <location>
        <begin position="733"/>
        <end position="816"/>
    </location>
</feature>
<feature type="compositionally biased region" description="Low complexity" evidence="2">
    <location>
        <begin position="401"/>
        <end position="414"/>
    </location>
</feature>
<feature type="region of interest" description="Disordered" evidence="2">
    <location>
        <begin position="385"/>
        <end position="432"/>
    </location>
</feature>
<dbReference type="OrthoDB" id="5395440at2759"/>
<evidence type="ECO:0000313" key="5">
    <source>
        <dbReference type="Proteomes" id="UP000028545"/>
    </source>
</evidence>
<dbReference type="GO" id="GO:0032982">
    <property type="term" value="C:myosin filament"/>
    <property type="evidence" value="ECO:0007669"/>
    <property type="project" value="TreeGrafter"/>
</dbReference>
<feature type="compositionally biased region" description="Pro residues" evidence="2">
    <location>
        <begin position="1082"/>
        <end position="1094"/>
    </location>
</feature>
<dbReference type="GO" id="GO:0016460">
    <property type="term" value="C:myosin II complex"/>
    <property type="evidence" value="ECO:0007669"/>
    <property type="project" value="TreeGrafter"/>
</dbReference>
<dbReference type="GO" id="GO:0005737">
    <property type="term" value="C:cytoplasm"/>
    <property type="evidence" value="ECO:0007669"/>
    <property type="project" value="TreeGrafter"/>
</dbReference>
<evidence type="ECO:0000256" key="2">
    <source>
        <dbReference type="SAM" id="MobiDB-lite"/>
    </source>
</evidence>
<name>A0A084GB94_PSEDA</name>
<feature type="region of interest" description="Disordered" evidence="2">
    <location>
        <begin position="254"/>
        <end position="281"/>
    </location>
</feature>
<feature type="compositionally biased region" description="Polar residues" evidence="2">
    <location>
        <begin position="354"/>
        <end position="363"/>
    </location>
</feature>
<sequence>MATYNDRGYFDLDLRSESGSASVSAQASSHQRQASDTPFASSEVSQRLVSPPSGTALPAPTTTATTTTTTTTTTITSYTAAADFAAYYEIPGSSQTAADPSIAPSPSFPSDPRIGSGSYHNNFSAGIATQRTTRSNTLSSDYNPNQVIKRKPLSSTASAIVARFSGSAPGTTNIVSGASQETSALHDAQPYRPSHSRDTSVYSSSEYAFSEVRSPPDFPAPPSAHFAQVDQEPATGSQTGQQLLLRRGHEDLTIEPLQTRSQDPHHSAIAEEDEIEEVDDSDDSLYDSIYNNLNATNDMSYPVLVEQQPSSPTLNPEYLDSDLQRTTTTTTTTSTTTQIQEISITKVDKHQSDRSAPTDTITGPKSPLSPAFAKLGTFFSWNTNSPSNSEYSPLPSPTSPRPTTTITDDTSLPSARTDPTITEKSLSDAPDIRHSSQSAIEYCESTLQTPPCITTPSSTAEIEEMEDELKAISAELASSIRREMDLEDIVDRLQSEINNPQAPGKRTSDYYSDSGISSAKFSEFDQTREEVERIQRKSEQEKAQLRLELTTKLQDERDKRRELDAQIRELSEKASQIDAARMNSLDATGRLKDLESSCEDLRRKLSEEREMKTNLEDLLSALKGELQTATNERDNLRDEVVPQLRSRVEGLEAEAADQTNMTYETTRMQQDLEALRLENEKLKKSKEEADARATRASMTLTRSNSIAQSKPFKLQHPPATLARSNTVKKLESKEALSERLKDVEAQRDALHNALKSLLERQEYQNRENEKKIRFLEAERERLLQDSPQKAGYERDIANLRAEVSVLRRRAEDAIDQKWRIEKGLISLKFDLDRADEEIASLRSLLAANDILIPPVEGYRSSGSSNLSDAAGLVTSETLERAYKELQASYSESLERIKKLEASGNISVSDEKTQLALRRLETSLSSALSERDAARDEASSYKDQVDSFAASEAKHLDHERALSDELQESAQRVEQLAAQVQAQLNANSDLRQRLSDAVSRGEADRKSNTERITRLQNRLKTLEEQLVAAQTASEERVARHEAEIASIKEAHNTQLRRVTSSPLASPLRSPSPLRPSMARLSPLPSPLFPRSPRLPPAKTLEDDAEVSRLRDRVAELETAVAESDREMQDVIAKMSEAQIEVMGLQEERDAAVRQAKRLQKELDGEKVRQFEDRFKTLARSGTVS</sequence>
<evidence type="ECO:0000259" key="3">
    <source>
        <dbReference type="Pfam" id="PF24554"/>
    </source>
</evidence>
<dbReference type="GO" id="GO:0051015">
    <property type="term" value="F:actin filament binding"/>
    <property type="evidence" value="ECO:0007669"/>
    <property type="project" value="TreeGrafter"/>
</dbReference>
<dbReference type="HOGENOM" id="CLU_002590_1_0_1"/>
<dbReference type="VEuPathDB" id="FungiDB:SAPIO_CDS3646"/>
<keyword evidence="5" id="KW-1185">Reference proteome</keyword>
<gene>
    <name evidence="4" type="ORF">SAPIO_CDS3646</name>
</gene>
<feature type="compositionally biased region" description="Low complexity" evidence="2">
    <location>
        <begin position="55"/>
        <end position="69"/>
    </location>
</feature>